<dbReference type="Pfam" id="PF08929">
    <property type="entry name" value="PoNi_C"/>
    <property type="match status" value="1"/>
</dbReference>
<dbReference type="RefSeq" id="WP_054614831.1">
    <property type="nucleotide sequence ID" value="NZ_CP101125.1"/>
</dbReference>
<evidence type="ECO:0000259" key="1">
    <source>
        <dbReference type="Pfam" id="PF08928"/>
    </source>
</evidence>
<dbReference type="Gene3D" id="1.10.3920.10">
    <property type="entry name" value="PA2201 C-terminal domain-like"/>
    <property type="match status" value="1"/>
</dbReference>
<name>A0ABY5ERB0_9PSED</name>
<evidence type="ECO:0000259" key="2">
    <source>
        <dbReference type="Pfam" id="PF08929"/>
    </source>
</evidence>
<feature type="domain" description="PoNi N-terminal" evidence="1">
    <location>
        <begin position="4"/>
        <end position="123"/>
    </location>
</feature>
<proteinExistence type="predicted"/>
<evidence type="ECO:0000313" key="4">
    <source>
        <dbReference type="Proteomes" id="UP001059607"/>
    </source>
</evidence>
<dbReference type="InterPro" id="IPR015024">
    <property type="entry name" value="PoNi_N"/>
</dbReference>
<sequence length="256" mass="30395">MIKRQKFLTEQRYGNFLSNYKKSFTFWKDKLFQADSPEQEQSLRARHFQTLYLNNILMRYTAGEEIHNLPPLLETLVDGYETLQHERAQYEQIENITPLTIDDWIDEYQEFLQVISLCILLHRRDLLKRFVLLIDNAGYAGMDTLYEDLLIKILPDREDVDQWYHDAYTPLIQAIYVEDKKIAPELLKKYCVNWYSSFDQAPWYDTHKDGDEGSYVGYWALEAGAIAFLYDIDDSNIDHMVYPKDLVEYARAVTAR</sequence>
<gene>
    <name evidence="3" type="ORF">NK667_11795</name>
</gene>
<dbReference type="Pfam" id="PF08928">
    <property type="entry name" value="PoNi_N"/>
    <property type="match status" value="1"/>
</dbReference>
<feature type="domain" description="PoNi C-terminal" evidence="2">
    <location>
        <begin position="143"/>
        <end position="246"/>
    </location>
</feature>
<dbReference type="InterPro" id="IPR015025">
    <property type="entry name" value="PoNi_C"/>
</dbReference>
<evidence type="ECO:0000313" key="3">
    <source>
        <dbReference type="EMBL" id="UTO16993.1"/>
    </source>
</evidence>
<dbReference type="EMBL" id="CP101125">
    <property type="protein sequence ID" value="UTO16993.1"/>
    <property type="molecule type" value="Genomic_DNA"/>
</dbReference>
<accession>A0ABY5ERB0</accession>
<keyword evidence="4" id="KW-1185">Reference proteome</keyword>
<organism evidence="3 4">
    <name type="scientific">Pseudomonas nunensis</name>
    <dbReference type="NCBI Taxonomy" id="2961896"/>
    <lineage>
        <taxon>Bacteria</taxon>
        <taxon>Pseudomonadati</taxon>
        <taxon>Pseudomonadota</taxon>
        <taxon>Gammaproteobacteria</taxon>
        <taxon>Pseudomonadales</taxon>
        <taxon>Pseudomonadaceae</taxon>
        <taxon>Pseudomonas</taxon>
    </lineage>
</organism>
<dbReference type="Proteomes" id="UP001059607">
    <property type="component" value="Chromosome"/>
</dbReference>
<dbReference type="SUPFAM" id="SSF140731">
    <property type="entry name" value="PA2201 C-terminal domain-like"/>
    <property type="match status" value="1"/>
</dbReference>
<reference evidence="3" key="1">
    <citation type="submission" date="2022-07" db="EMBL/GenBank/DDBJ databases">
        <title>Pseudomonas nunamit sp. nov. an antifungal species isolated from Greenland.</title>
        <authorList>
            <person name="Ntana F."/>
            <person name="Hennessy R.C."/>
            <person name="Zervas A."/>
            <person name="Stougaard P."/>
        </authorList>
    </citation>
    <scope>NUCLEOTIDE SEQUENCE</scope>
    <source>
        <strain evidence="3">In5</strain>
    </source>
</reference>
<dbReference type="InterPro" id="IPR028983">
    <property type="entry name" value="PA2201-like_C"/>
</dbReference>
<protein>
    <submittedName>
        <fullName evidence="3">PoNi-like cognate immunity protein</fullName>
    </submittedName>
</protein>